<dbReference type="AlphaFoldDB" id="A0A239TTY3"/>
<dbReference type="Pfam" id="PF01832">
    <property type="entry name" value="Glucosaminidase"/>
    <property type="match status" value="1"/>
</dbReference>
<evidence type="ECO:0000256" key="1">
    <source>
        <dbReference type="SAM" id="SignalP"/>
    </source>
</evidence>
<keyword evidence="1" id="KW-0732">Signal</keyword>
<dbReference type="RefSeq" id="WP_027889418.1">
    <property type="nucleotide sequence ID" value="NZ_LT906446.1"/>
</dbReference>
<organism evidence="3 4">
    <name type="scientific">Megamonas hypermegale</name>
    <dbReference type="NCBI Taxonomy" id="158847"/>
    <lineage>
        <taxon>Bacteria</taxon>
        <taxon>Bacillati</taxon>
        <taxon>Bacillota</taxon>
        <taxon>Negativicutes</taxon>
        <taxon>Selenomonadales</taxon>
        <taxon>Selenomonadaceae</taxon>
        <taxon>Megamonas</taxon>
    </lineage>
</organism>
<evidence type="ECO:0000259" key="2">
    <source>
        <dbReference type="Pfam" id="PF01832"/>
    </source>
</evidence>
<sequence length="269" mass="29531">MFFRKYKYFYGSLITAACLTMATPSFASMTPAQHSNITLKGLSQHQQHDTTAVIALSTTTSKNNTLDNKEATTGSISDRVEAILHGEKPSAPVFNPPPVDYGSDSIMGNAIATQEQCVKYLLDVNPNPQISVSPEELVRYYYEEAGKEGIRPDAAFAQALKETGFFNYGGTVTPDQNNYCGLGTTSATVKGAYFSSARLGVRAHIQHLLAYSSVRPPRENVVDPRYSLVRAVYTTSTIDTWQGLNGRWAVPGNNYGQEILQILDNITRE</sequence>
<dbReference type="EMBL" id="LT906446">
    <property type="protein sequence ID" value="SNV01267.1"/>
    <property type="molecule type" value="Genomic_DNA"/>
</dbReference>
<evidence type="ECO:0000313" key="4">
    <source>
        <dbReference type="Proteomes" id="UP000215383"/>
    </source>
</evidence>
<name>A0A239TTY3_9FIRM</name>
<feature type="chain" id="PRO_5011314564" evidence="1">
    <location>
        <begin position="28"/>
        <end position="269"/>
    </location>
</feature>
<dbReference type="GO" id="GO:0004040">
    <property type="term" value="F:amidase activity"/>
    <property type="evidence" value="ECO:0007669"/>
    <property type="project" value="InterPro"/>
</dbReference>
<keyword evidence="4" id="KW-1185">Reference proteome</keyword>
<dbReference type="PROSITE" id="PS51257">
    <property type="entry name" value="PROKAR_LIPOPROTEIN"/>
    <property type="match status" value="1"/>
</dbReference>
<dbReference type="InterPro" id="IPR002901">
    <property type="entry name" value="MGlyc_endo_b_GlcNAc-like_dom"/>
</dbReference>
<dbReference type="eggNOG" id="COG0457">
    <property type="taxonomic scope" value="Bacteria"/>
</dbReference>
<reference evidence="3 4" key="1">
    <citation type="submission" date="2017-06" db="EMBL/GenBank/DDBJ databases">
        <authorList>
            <consortium name="Pathogen Informatics"/>
        </authorList>
    </citation>
    <scope>NUCLEOTIDE SEQUENCE [LARGE SCALE GENOMIC DNA]</scope>
    <source>
        <strain evidence="3 4">NCTC10570</strain>
    </source>
</reference>
<accession>A0A239TTY3</accession>
<gene>
    <name evidence="3" type="ORF">SAMEA4364220_01408</name>
</gene>
<feature type="domain" description="Mannosyl-glycoprotein endo-beta-N-acetylglucosamidase-like" evidence="2">
    <location>
        <begin position="140"/>
        <end position="266"/>
    </location>
</feature>
<dbReference type="Proteomes" id="UP000215383">
    <property type="component" value="Chromosome 1"/>
</dbReference>
<dbReference type="GeneID" id="78507407"/>
<feature type="signal peptide" evidence="1">
    <location>
        <begin position="1"/>
        <end position="27"/>
    </location>
</feature>
<evidence type="ECO:0000313" key="3">
    <source>
        <dbReference type="EMBL" id="SNV01267.1"/>
    </source>
</evidence>
<proteinExistence type="predicted"/>
<protein>
    <submittedName>
        <fullName evidence="3">Mannosyl-glycoprotein endo-beta-N-acetylglucosaminidase</fullName>
    </submittedName>
</protein>